<comment type="catalytic activity">
    <reaction evidence="15">
        <text>O-phospho-L-threonyl-[protein] + H2O = L-threonyl-[protein] + phosphate</text>
        <dbReference type="Rhea" id="RHEA:47004"/>
        <dbReference type="Rhea" id="RHEA-COMP:11060"/>
        <dbReference type="Rhea" id="RHEA-COMP:11605"/>
        <dbReference type="ChEBI" id="CHEBI:15377"/>
        <dbReference type="ChEBI" id="CHEBI:30013"/>
        <dbReference type="ChEBI" id="CHEBI:43474"/>
        <dbReference type="ChEBI" id="CHEBI:61977"/>
        <dbReference type="EC" id="3.1.3.16"/>
    </reaction>
</comment>
<dbReference type="GO" id="GO:0007165">
    <property type="term" value="P:signal transduction"/>
    <property type="evidence" value="ECO:0000318"/>
    <property type="project" value="GO_Central"/>
</dbReference>
<keyword evidence="7" id="KW-0479">Metal-binding</keyword>
<dbReference type="InterPro" id="IPR015655">
    <property type="entry name" value="PP2C"/>
</dbReference>
<reference evidence="18" key="2">
    <citation type="submission" date="2019-07" db="EMBL/GenBank/DDBJ databases">
        <authorList>
            <person name="Seetharam A."/>
            <person name="Woodhouse M."/>
            <person name="Cannon E."/>
        </authorList>
    </citation>
    <scope>NUCLEOTIDE SEQUENCE [LARGE SCALE GENOMIC DNA]</scope>
    <source>
        <strain evidence="18">cv. B73</strain>
    </source>
</reference>
<dbReference type="PROSITE" id="PS51746">
    <property type="entry name" value="PPM_2"/>
    <property type="match status" value="1"/>
</dbReference>
<evidence type="ECO:0000313" key="19">
    <source>
        <dbReference type="Proteomes" id="UP000007305"/>
    </source>
</evidence>
<keyword evidence="12 16" id="KW-0472">Membrane</keyword>
<evidence type="ECO:0000256" key="3">
    <source>
        <dbReference type="ARBA" id="ARBA00004167"/>
    </source>
</evidence>
<evidence type="ECO:0000256" key="7">
    <source>
        <dbReference type="ARBA" id="ARBA00022723"/>
    </source>
</evidence>
<evidence type="ECO:0007829" key="20">
    <source>
        <dbReference type="PeptideAtlas" id="A0A804NIC9"/>
    </source>
</evidence>
<feature type="domain" description="PPM-type phosphatase" evidence="17">
    <location>
        <begin position="53"/>
        <end position="342"/>
    </location>
</feature>
<evidence type="ECO:0000256" key="8">
    <source>
        <dbReference type="ARBA" id="ARBA00022801"/>
    </source>
</evidence>
<dbReference type="InParanoid" id="A0A804NIC9"/>
<keyword evidence="11 16" id="KW-1133">Transmembrane helix</keyword>
<keyword evidence="8" id="KW-0378">Hydrolase</keyword>
<dbReference type="EC" id="3.1.3.16" evidence="5"/>
<evidence type="ECO:0000256" key="10">
    <source>
        <dbReference type="ARBA" id="ARBA00022912"/>
    </source>
</evidence>
<name>A0A804NIC9_MAIZE</name>
<dbReference type="InterPro" id="IPR036457">
    <property type="entry name" value="PPM-type-like_dom_sf"/>
</dbReference>
<keyword evidence="10" id="KW-0904">Protein phosphatase</keyword>
<dbReference type="FunFam" id="3.60.40.10:FF:000049">
    <property type="entry name" value="Protein phosphatase 2C 57"/>
    <property type="match status" value="1"/>
</dbReference>
<comment type="catalytic activity">
    <reaction evidence="14">
        <text>O-phospho-L-seryl-[protein] + H2O = L-seryl-[protein] + phosphate</text>
        <dbReference type="Rhea" id="RHEA:20629"/>
        <dbReference type="Rhea" id="RHEA-COMP:9863"/>
        <dbReference type="Rhea" id="RHEA-COMP:11604"/>
        <dbReference type="ChEBI" id="CHEBI:15377"/>
        <dbReference type="ChEBI" id="CHEBI:29999"/>
        <dbReference type="ChEBI" id="CHEBI:43474"/>
        <dbReference type="ChEBI" id="CHEBI:83421"/>
        <dbReference type="EC" id="3.1.3.16"/>
    </reaction>
</comment>
<evidence type="ECO:0000256" key="4">
    <source>
        <dbReference type="ARBA" id="ARBA00006702"/>
    </source>
</evidence>
<keyword evidence="19" id="KW-1185">Reference proteome</keyword>
<dbReference type="GO" id="GO:0009767">
    <property type="term" value="P:photosynthetic electron transport chain"/>
    <property type="evidence" value="ECO:0007669"/>
    <property type="project" value="EnsemblPlants"/>
</dbReference>
<gene>
    <name evidence="18" type="primary">LOC100383955</name>
</gene>
<dbReference type="Gramene" id="Zm00001eb162530_T001">
    <property type="protein sequence ID" value="Zm00001eb162530_P001"/>
    <property type="gene ID" value="Zm00001eb162530"/>
</dbReference>
<keyword evidence="9" id="KW-0460">Magnesium</keyword>
<comment type="cofactor">
    <cofactor evidence="1">
        <name>Mn(2+)</name>
        <dbReference type="ChEBI" id="CHEBI:29035"/>
    </cofactor>
</comment>
<evidence type="ECO:0000256" key="6">
    <source>
        <dbReference type="ARBA" id="ARBA00022692"/>
    </source>
</evidence>
<evidence type="ECO:0000256" key="2">
    <source>
        <dbReference type="ARBA" id="ARBA00001946"/>
    </source>
</evidence>
<comment type="cofactor">
    <cofactor evidence="2">
        <name>Mg(2+)</name>
        <dbReference type="ChEBI" id="CHEBI:18420"/>
    </cofactor>
</comment>
<evidence type="ECO:0000256" key="5">
    <source>
        <dbReference type="ARBA" id="ARBA00013081"/>
    </source>
</evidence>
<accession>A0A804NIC9</accession>
<evidence type="ECO:0000256" key="14">
    <source>
        <dbReference type="ARBA" id="ARBA00047761"/>
    </source>
</evidence>
<dbReference type="RefSeq" id="XP_008673235.1">
    <property type="nucleotide sequence ID" value="XM_008675013.3"/>
</dbReference>
<dbReference type="EnsemblPlants" id="Zm00001eb162530_T001">
    <property type="protein sequence ID" value="Zm00001eb162530_P001"/>
    <property type="gene ID" value="Zm00001eb162530"/>
</dbReference>
<dbReference type="CDD" id="cd00143">
    <property type="entry name" value="PP2Cc"/>
    <property type="match status" value="1"/>
</dbReference>
<dbReference type="GO" id="GO:0009570">
    <property type="term" value="C:chloroplast stroma"/>
    <property type="evidence" value="ECO:0007669"/>
    <property type="project" value="EnsemblPlants"/>
</dbReference>
<dbReference type="SMART" id="SM00332">
    <property type="entry name" value="PP2Cc"/>
    <property type="match status" value="1"/>
</dbReference>
<keyword evidence="6 16" id="KW-0812">Transmembrane</keyword>
<evidence type="ECO:0000256" key="16">
    <source>
        <dbReference type="SAM" id="Phobius"/>
    </source>
</evidence>
<dbReference type="GO" id="GO:0030145">
    <property type="term" value="F:manganese ion binding"/>
    <property type="evidence" value="ECO:0007669"/>
    <property type="project" value="EnsemblPlants"/>
</dbReference>
<dbReference type="GeneID" id="100383955"/>
<dbReference type="GO" id="GO:0009579">
    <property type="term" value="C:thylakoid"/>
    <property type="evidence" value="ECO:0007669"/>
    <property type="project" value="EnsemblPlants"/>
</dbReference>
<reference evidence="18" key="3">
    <citation type="submission" date="2021-05" db="UniProtKB">
        <authorList>
            <consortium name="EnsemblPlants"/>
        </authorList>
    </citation>
    <scope>IDENTIFICATION</scope>
    <source>
        <strain evidence="18">cv. B73</strain>
    </source>
</reference>
<evidence type="ECO:0000256" key="13">
    <source>
        <dbReference type="ARBA" id="ARBA00023211"/>
    </source>
</evidence>
<dbReference type="PANTHER" id="PTHR13832">
    <property type="entry name" value="PROTEIN PHOSPHATASE 2C"/>
    <property type="match status" value="1"/>
</dbReference>
<evidence type="ECO:0000256" key="1">
    <source>
        <dbReference type="ARBA" id="ARBA00001936"/>
    </source>
</evidence>
<evidence type="ECO:0000256" key="9">
    <source>
        <dbReference type="ARBA" id="ARBA00022842"/>
    </source>
</evidence>
<evidence type="ECO:0000256" key="11">
    <source>
        <dbReference type="ARBA" id="ARBA00022989"/>
    </source>
</evidence>
<protein>
    <recommendedName>
        <fullName evidence="5">protein-serine/threonine phosphatase</fullName>
        <ecNumber evidence="5">3.1.3.16</ecNumber>
    </recommendedName>
</protein>
<organism evidence="18 19">
    <name type="scientific">Zea mays</name>
    <name type="common">Maize</name>
    <dbReference type="NCBI Taxonomy" id="4577"/>
    <lineage>
        <taxon>Eukaryota</taxon>
        <taxon>Viridiplantae</taxon>
        <taxon>Streptophyta</taxon>
        <taxon>Embryophyta</taxon>
        <taxon>Tracheophyta</taxon>
        <taxon>Spermatophyta</taxon>
        <taxon>Magnoliopsida</taxon>
        <taxon>Liliopsida</taxon>
        <taxon>Poales</taxon>
        <taxon>Poaceae</taxon>
        <taxon>PACMAD clade</taxon>
        <taxon>Panicoideae</taxon>
        <taxon>Andropogonodae</taxon>
        <taxon>Andropogoneae</taxon>
        <taxon>Tripsacinae</taxon>
        <taxon>Zea</taxon>
    </lineage>
</organism>
<dbReference type="OrthoDB" id="10264738at2759"/>
<sequence>MALLSPRVPRLPPSTFTSAAGARCFGPAARCQATAAGGVAAAGPPSSELEAIRWGSAKLQGARDEMEDEVLLRPGSLLDGFSFAAVLDGHAGFSAVQFLRDELYKECAAALDGGAVLSTKNLDAITASIQRAFAAVDAKLSTWLEQTDKDDSGATATVMFLRSDVLVVSHIGDSCLQVISRGGRSEALTGSHRPYGNNKTSLEEVKRIRAAGGWIVDGRICGDISVSRAFGDIRFKTQKNEMLVKGVKQGRWTDKFISRIQFKDDIVISSPDVSLVELGPDVEFVLLATDGLWDYIKSSEAVAFVRDQLRQHGDVQLACEALGQKALDQRSQDNISIVIADLGRTNWKALPDERPNLFLELSQAVATVGVVSIGIWVSSFLGLQ</sequence>
<dbReference type="GO" id="GO:0016020">
    <property type="term" value="C:membrane"/>
    <property type="evidence" value="ECO:0007669"/>
    <property type="project" value="UniProtKB-SubCell"/>
</dbReference>
<dbReference type="GO" id="GO:0080005">
    <property type="term" value="P:photosystem stoichiometry adjustment"/>
    <property type="evidence" value="ECO:0007669"/>
    <property type="project" value="EnsemblPlants"/>
</dbReference>
<dbReference type="PANTHER" id="PTHR13832:SF589">
    <property type="entry name" value="[PYRUVATE DEHYDROGENASE [ACETYL-TRANSFERRING]]-PHOSPHATASE 2, MITOCHONDRIAL"/>
    <property type="match status" value="1"/>
</dbReference>
<evidence type="ECO:0000259" key="17">
    <source>
        <dbReference type="PROSITE" id="PS51746"/>
    </source>
</evidence>
<evidence type="ECO:0000256" key="12">
    <source>
        <dbReference type="ARBA" id="ARBA00023136"/>
    </source>
</evidence>
<evidence type="ECO:0000256" key="15">
    <source>
        <dbReference type="ARBA" id="ARBA00048336"/>
    </source>
</evidence>
<keyword evidence="13" id="KW-0464">Manganese</keyword>
<dbReference type="Proteomes" id="UP000007305">
    <property type="component" value="Chromosome 3"/>
</dbReference>
<dbReference type="GO" id="GO:0004722">
    <property type="term" value="F:protein serine/threonine phosphatase activity"/>
    <property type="evidence" value="ECO:0000318"/>
    <property type="project" value="GO_Central"/>
</dbReference>
<dbReference type="SUPFAM" id="SSF81606">
    <property type="entry name" value="PP2C-like"/>
    <property type="match status" value="1"/>
</dbReference>
<dbReference type="Gene3D" id="3.60.40.10">
    <property type="entry name" value="PPM-type phosphatase domain"/>
    <property type="match status" value="1"/>
</dbReference>
<dbReference type="FunCoup" id="A0A804NIC9">
    <property type="interactions" value="1402"/>
</dbReference>
<dbReference type="AlphaFoldDB" id="A0A804NIC9"/>
<feature type="transmembrane region" description="Helical" evidence="16">
    <location>
        <begin position="364"/>
        <end position="383"/>
    </location>
</feature>
<comment type="subcellular location">
    <subcellularLocation>
        <location evidence="3">Membrane</location>
        <topology evidence="3">Single-pass membrane protein</topology>
    </subcellularLocation>
</comment>
<proteinExistence type="evidence at protein level"/>
<reference evidence="19" key="1">
    <citation type="submission" date="2015-12" db="EMBL/GenBank/DDBJ databases">
        <title>Update maize B73 reference genome by single molecule sequencing technologies.</title>
        <authorList>
            <consortium name="Maize Genome Sequencing Project"/>
            <person name="Ware D."/>
        </authorList>
    </citation>
    <scope>NUCLEOTIDE SEQUENCE [LARGE SCALE GENOMIC DNA]</scope>
    <source>
        <strain evidence="19">cv. B73</strain>
    </source>
</reference>
<dbReference type="GO" id="GO:0000287">
    <property type="term" value="F:magnesium ion binding"/>
    <property type="evidence" value="ECO:0007669"/>
    <property type="project" value="EnsemblPlants"/>
</dbReference>
<dbReference type="Pfam" id="PF00481">
    <property type="entry name" value="PP2C"/>
    <property type="match status" value="1"/>
</dbReference>
<keyword evidence="20" id="KW-1267">Proteomics identification</keyword>
<comment type="similarity">
    <text evidence="4">Belongs to the PP2C family.</text>
</comment>
<dbReference type="InterPro" id="IPR001932">
    <property type="entry name" value="PPM-type_phosphatase-like_dom"/>
</dbReference>
<evidence type="ECO:0000313" key="18">
    <source>
        <dbReference type="EnsemblPlants" id="Zm00001eb162530_P001"/>
    </source>
</evidence>